<evidence type="ECO:0000256" key="4">
    <source>
        <dbReference type="ARBA" id="ARBA00022729"/>
    </source>
</evidence>
<dbReference type="PROSITE" id="PS51257">
    <property type="entry name" value="PROKAR_LIPOPROTEIN"/>
    <property type="match status" value="1"/>
</dbReference>
<dbReference type="GO" id="GO:0016020">
    <property type="term" value="C:membrane"/>
    <property type="evidence" value="ECO:0007669"/>
    <property type="project" value="UniProtKB-SubCell"/>
</dbReference>
<gene>
    <name evidence="10" type="ORF">A8709_31380</name>
</gene>
<keyword evidence="6" id="KW-0564">Palmitate</keyword>
<evidence type="ECO:0000313" key="11">
    <source>
        <dbReference type="Proteomes" id="UP000093309"/>
    </source>
</evidence>
<dbReference type="STRING" id="512399.A8709_31380"/>
<dbReference type="EMBL" id="LYPC01000027">
    <property type="protein sequence ID" value="OCT12334.1"/>
    <property type="molecule type" value="Genomic_DNA"/>
</dbReference>
<accession>A0A1C0ZW42</accession>
<feature type="domain" description="Spore germination GerAC-like C-terminal" evidence="8">
    <location>
        <begin position="200"/>
        <end position="370"/>
    </location>
</feature>
<comment type="subcellular location">
    <subcellularLocation>
        <location evidence="1">Membrane</location>
        <topology evidence="1">Lipid-anchor</topology>
    </subcellularLocation>
</comment>
<evidence type="ECO:0000256" key="5">
    <source>
        <dbReference type="ARBA" id="ARBA00023136"/>
    </source>
</evidence>
<proteinExistence type="inferred from homology"/>
<sequence>MRKSTFLILLCLLTGCSVQQQIDKVGMTDTVAIDAAYDSKGNPSETEMSVAASIPKAGGLQGRTVEIVQTTASSPKEARAIFTRKSDKALVIGQLRCLLIGKELAKQGIFRLLDSYRRDSAVGERLKIVIVSGNSVDLLTKKYPQHGLIGTKINLMLEQQFKTHEAPNITLYSFVRDYYDDSVDPVVPLIMIKKDDVEMDGIALMKKDRYVGKIPSDQAVFFEMLHKNADNGTIHIDFIEHSTGKKESALISAIDSKRMVQVLSANEDDEHLKINILVKLDGIILEYSGMKTFSEKEERLALNEDLSKAIQTQLEAIIRLVQRTGADNLGIGTYVQNQVSYGKWKSLHWDDIYPHANIQVNVETQIRDYGMIR</sequence>
<dbReference type="PANTHER" id="PTHR35789:SF1">
    <property type="entry name" value="SPORE GERMINATION PROTEIN B3"/>
    <property type="match status" value="1"/>
</dbReference>
<dbReference type="AlphaFoldDB" id="A0A1C0ZW42"/>
<evidence type="ECO:0000256" key="3">
    <source>
        <dbReference type="ARBA" id="ARBA00022544"/>
    </source>
</evidence>
<dbReference type="InterPro" id="IPR046953">
    <property type="entry name" value="Spore_GerAC-like_C"/>
</dbReference>
<dbReference type="RefSeq" id="WP_065856533.1">
    <property type="nucleotide sequence ID" value="NZ_LYPC01000027.1"/>
</dbReference>
<dbReference type="Pfam" id="PF05504">
    <property type="entry name" value="Spore_GerAC"/>
    <property type="match status" value="1"/>
</dbReference>
<evidence type="ECO:0000259" key="9">
    <source>
        <dbReference type="Pfam" id="PF25198"/>
    </source>
</evidence>
<dbReference type="PANTHER" id="PTHR35789">
    <property type="entry name" value="SPORE GERMINATION PROTEIN B3"/>
    <property type="match status" value="1"/>
</dbReference>
<evidence type="ECO:0000256" key="2">
    <source>
        <dbReference type="ARBA" id="ARBA00007886"/>
    </source>
</evidence>
<reference evidence="11" key="1">
    <citation type="submission" date="2016-05" db="EMBL/GenBank/DDBJ databases">
        <title>Paenibacillus oryzae. sp. nov., isolated from the rice root.</title>
        <authorList>
            <person name="Zhang J."/>
            <person name="Zhang X."/>
        </authorList>
    </citation>
    <scope>NUCLEOTIDE SEQUENCE [LARGE SCALE GENOMIC DNA]</scope>
    <source>
        <strain evidence="11">KCTC13222</strain>
    </source>
</reference>
<dbReference type="InterPro" id="IPR008844">
    <property type="entry name" value="Spore_GerAC-like"/>
</dbReference>
<keyword evidence="7" id="KW-0449">Lipoprotein</keyword>
<protein>
    <submittedName>
        <fullName evidence="10">Uncharacterized protein</fullName>
    </submittedName>
</protein>
<feature type="domain" description="Spore germination protein N-terminal" evidence="9">
    <location>
        <begin position="19"/>
        <end position="190"/>
    </location>
</feature>
<dbReference type="Proteomes" id="UP000093309">
    <property type="component" value="Unassembled WGS sequence"/>
</dbReference>
<dbReference type="GO" id="GO:0009847">
    <property type="term" value="P:spore germination"/>
    <property type="evidence" value="ECO:0007669"/>
    <property type="project" value="InterPro"/>
</dbReference>
<keyword evidence="5" id="KW-0472">Membrane</keyword>
<dbReference type="NCBIfam" id="TIGR02887">
    <property type="entry name" value="spore_ger_x_C"/>
    <property type="match status" value="1"/>
</dbReference>
<dbReference type="Gene3D" id="3.30.300.210">
    <property type="entry name" value="Nutrient germinant receptor protein C, domain 3"/>
    <property type="match status" value="1"/>
</dbReference>
<name>A0A1C0ZW42_9BACL</name>
<comment type="caution">
    <text evidence="10">The sequence shown here is derived from an EMBL/GenBank/DDBJ whole genome shotgun (WGS) entry which is preliminary data.</text>
</comment>
<evidence type="ECO:0000256" key="1">
    <source>
        <dbReference type="ARBA" id="ARBA00004635"/>
    </source>
</evidence>
<keyword evidence="11" id="KW-1185">Reference proteome</keyword>
<keyword evidence="3" id="KW-0309">Germination</keyword>
<keyword evidence="4" id="KW-0732">Signal</keyword>
<comment type="similarity">
    <text evidence="2">Belongs to the GerABKC lipoprotein family.</text>
</comment>
<evidence type="ECO:0000313" key="10">
    <source>
        <dbReference type="EMBL" id="OCT12334.1"/>
    </source>
</evidence>
<evidence type="ECO:0000256" key="6">
    <source>
        <dbReference type="ARBA" id="ARBA00023139"/>
    </source>
</evidence>
<evidence type="ECO:0000259" key="8">
    <source>
        <dbReference type="Pfam" id="PF05504"/>
    </source>
</evidence>
<dbReference type="Pfam" id="PF25198">
    <property type="entry name" value="Spore_GerAC_N"/>
    <property type="match status" value="1"/>
</dbReference>
<evidence type="ECO:0000256" key="7">
    <source>
        <dbReference type="ARBA" id="ARBA00023288"/>
    </source>
</evidence>
<dbReference type="InterPro" id="IPR057336">
    <property type="entry name" value="GerAC_N"/>
</dbReference>
<dbReference type="InterPro" id="IPR038501">
    <property type="entry name" value="Spore_GerAC_C_sf"/>
</dbReference>
<organism evidence="10 11">
    <name type="scientific">Paenibacillus pectinilyticus</name>
    <dbReference type="NCBI Taxonomy" id="512399"/>
    <lineage>
        <taxon>Bacteria</taxon>
        <taxon>Bacillati</taxon>
        <taxon>Bacillota</taxon>
        <taxon>Bacilli</taxon>
        <taxon>Bacillales</taxon>
        <taxon>Paenibacillaceae</taxon>
        <taxon>Paenibacillus</taxon>
    </lineage>
</organism>